<keyword evidence="3" id="KW-1185">Reference proteome</keyword>
<dbReference type="Gene3D" id="3.40.50.10320">
    <property type="entry name" value="LmbE-like"/>
    <property type="match status" value="1"/>
</dbReference>
<dbReference type="PANTHER" id="PTHR12993">
    <property type="entry name" value="N-ACETYLGLUCOSAMINYL-PHOSPHATIDYLINOSITOL DE-N-ACETYLASE-RELATED"/>
    <property type="match status" value="1"/>
</dbReference>
<dbReference type="GO" id="GO:0016811">
    <property type="term" value="F:hydrolase activity, acting on carbon-nitrogen (but not peptide) bonds, in linear amides"/>
    <property type="evidence" value="ECO:0007669"/>
    <property type="project" value="TreeGrafter"/>
</dbReference>
<name>A0A6N4V7V2_9MYCO</name>
<gene>
    <name evidence="2" type="ORF">MPOR_12460</name>
</gene>
<dbReference type="InterPro" id="IPR003737">
    <property type="entry name" value="GlcNAc_PI_deacetylase-related"/>
</dbReference>
<protein>
    <submittedName>
        <fullName evidence="2">Acetylglucosaminylphosphatidylinositol deacetylase</fullName>
    </submittedName>
</protein>
<accession>A0A6N4V7V2</accession>
<dbReference type="AlphaFoldDB" id="A0A6N4V7V2"/>
<dbReference type="Proteomes" id="UP000466785">
    <property type="component" value="Chromosome"/>
</dbReference>
<evidence type="ECO:0000313" key="2">
    <source>
        <dbReference type="EMBL" id="BBX50220.1"/>
    </source>
</evidence>
<evidence type="ECO:0000256" key="1">
    <source>
        <dbReference type="ARBA" id="ARBA00022833"/>
    </source>
</evidence>
<proteinExistence type="predicted"/>
<dbReference type="Pfam" id="PF02585">
    <property type="entry name" value="PIG-L"/>
    <property type="match status" value="1"/>
</dbReference>
<dbReference type="KEGG" id="mpof:MPOR_12460"/>
<organism evidence="2 3">
    <name type="scientific">Mycolicibacterium poriferae</name>
    <dbReference type="NCBI Taxonomy" id="39694"/>
    <lineage>
        <taxon>Bacteria</taxon>
        <taxon>Bacillati</taxon>
        <taxon>Actinomycetota</taxon>
        <taxon>Actinomycetes</taxon>
        <taxon>Mycobacteriales</taxon>
        <taxon>Mycobacteriaceae</taxon>
        <taxon>Mycolicibacterium</taxon>
    </lineage>
</organism>
<dbReference type="InterPro" id="IPR024078">
    <property type="entry name" value="LmbE-like_dom_sf"/>
</dbReference>
<dbReference type="GO" id="GO:0016137">
    <property type="term" value="P:glycoside metabolic process"/>
    <property type="evidence" value="ECO:0007669"/>
    <property type="project" value="UniProtKB-ARBA"/>
</dbReference>
<sequence length="255" mass="27156">MTAAFLSNSARLAARPLTCGGTPTHQWLNARLDASPLDLSDCPEIVVAGAHPDDETLGFGATASQLAAAGVRVQIVSASDGGAAYASQSVLQRYRLERTRRAELHRAARVLGVAAPICLGLPDGEIAGHEQRLADLLTEILAAKPLGTWCAATWRGDGHPDHEAVGRAAAVAAGRTGAVLVEYPVWMWHWARPGDDAVPWQRMSTAPVDVAATERKRLAAQSFRSQFLPPTHDDPPVLPPAVLHRLLAVGEVVFR</sequence>
<keyword evidence="1" id="KW-0862">Zinc</keyword>
<dbReference type="SUPFAM" id="SSF102588">
    <property type="entry name" value="LmbE-like"/>
    <property type="match status" value="1"/>
</dbReference>
<dbReference type="RefSeq" id="WP_163672959.1">
    <property type="nucleotide sequence ID" value="NZ_AP022570.1"/>
</dbReference>
<evidence type="ECO:0000313" key="3">
    <source>
        <dbReference type="Proteomes" id="UP000466785"/>
    </source>
</evidence>
<reference evidence="2 3" key="1">
    <citation type="journal article" date="2019" name="Emerg. Microbes Infect.">
        <title>Comprehensive subspecies identification of 175 nontuberculous mycobacteria species based on 7547 genomic profiles.</title>
        <authorList>
            <person name="Matsumoto Y."/>
            <person name="Kinjo T."/>
            <person name="Motooka D."/>
            <person name="Nabeya D."/>
            <person name="Jung N."/>
            <person name="Uechi K."/>
            <person name="Horii T."/>
            <person name="Iida T."/>
            <person name="Fujita J."/>
            <person name="Nakamura S."/>
        </authorList>
    </citation>
    <scope>NUCLEOTIDE SEQUENCE [LARGE SCALE GENOMIC DNA]</scope>
    <source>
        <strain evidence="2 3">JCM 12603</strain>
    </source>
</reference>
<dbReference type="PANTHER" id="PTHR12993:SF29">
    <property type="entry name" value="BLR3841 PROTEIN"/>
    <property type="match status" value="1"/>
</dbReference>
<dbReference type="EMBL" id="AP022570">
    <property type="protein sequence ID" value="BBX50220.1"/>
    <property type="molecule type" value="Genomic_DNA"/>
</dbReference>